<evidence type="ECO:0000313" key="1">
    <source>
        <dbReference type="EMBL" id="TGD79327.1"/>
    </source>
</evidence>
<sequence>MKLLLLMWMSQHPYLINTEQGDQQVATAALQFTQDINRMLVPYERSLLERVARREITLGHLLAYLREYEEA</sequence>
<protein>
    <submittedName>
        <fullName evidence="1">Uncharacterized protein</fullName>
    </submittedName>
</protein>
<dbReference type="AlphaFoldDB" id="A0A4Z0MJ15"/>
<evidence type="ECO:0000313" key="2">
    <source>
        <dbReference type="Proteomes" id="UP000298284"/>
    </source>
</evidence>
<gene>
    <name evidence="1" type="ORF">EU557_13885</name>
</gene>
<name>A0A4Z0MJ15_9BACT</name>
<dbReference type="OrthoDB" id="886290at2"/>
<organism evidence="1 2">
    <name type="scientific">Hymenobacter wooponensis</name>
    <dbReference type="NCBI Taxonomy" id="1525360"/>
    <lineage>
        <taxon>Bacteria</taxon>
        <taxon>Pseudomonadati</taxon>
        <taxon>Bacteroidota</taxon>
        <taxon>Cytophagia</taxon>
        <taxon>Cytophagales</taxon>
        <taxon>Hymenobacteraceae</taxon>
        <taxon>Hymenobacter</taxon>
    </lineage>
</organism>
<comment type="caution">
    <text evidence="1">The sequence shown here is derived from an EMBL/GenBank/DDBJ whole genome shotgun (WGS) entry which is preliminary data.</text>
</comment>
<reference evidence="1 2" key="1">
    <citation type="submission" date="2019-04" db="EMBL/GenBank/DDBJ databases">
        <authorList>
            <person name="Feng G."/>
            <person name="Zhang J."/>
            <person name="Zhu H."/>
        </authorList>
    </citation>
    <scope>NUCLEOTIDE SEQUENCE [LARGE SCALE GENOMIC DNA]</scope>
    <source>
        <strain evidence="1 2">JCM 19491</strain>
    </source>
</reference>
<keyword evidence="2" id="KW-1185">Reference proteome</keyword>
<dbReference type="EMBL" id="SRKZ01000004">
    <property type="protein sequence ID" value="TGD79327.1"/>
    <property type="molecule type" value="Genomic_DNA"/>
</dbReference>
<proteinExistence type="predicted"/>
<dbReference type="RefSeq" id="WP_135531076.1">
    <property type="nucleotide sequence ID" value="NZ_SRKZ01000004.1"/>
</dbReference>
<accession>A0A4Z0MJ15</accession>
<dbReference type="Proteomes" id="UP000298284">
    <property type="component" value="Unassembled WGS sequence"/>
</dbReference>